<evidence type="ECO:0000313" key="2">
    <source>
        <dbReference type="Proteomes" id="UP000380386"/>
    </source>
</evidence>
<dbReference type="AlphaFoldDB" id="A0A5P0ZH36"/>
<reference evidence="1 2" key="1">
    <citation type="journal article" date="2019" name="Syst. Appl. Microbiol.">
        <title>Polyphasic characterization of two novel Lactobacillus spp. isolated from blown salami packages: Description of Lactobacillus halodurans sp. nov. and Lactobacillus salsicarnum sp. nov.</title>
        <authorList>
            <person name="Schuster J.A."/>
            <person name="Klingl A."/>
            <person name="Vogel R.F."/>
            <person name="Ehrmann M.A."/>
        </authorList>
    </citation>
    <scope>NUCLEOTIDE SEQUENCE [LARGE SCALE GENOMIC DNA]</scope>
    <source>
        <strain evidence="1 2">TMW 1.2118</strain>
    </source>
</reference>
<dbReference type="InterPro" id="IPR036610">
    <property type="entry name" value="PEBP-like_sf"/>
</dbReference>
<comment type="caution">
    <text evidence="1">The sequence shown here is derived from an EMBL/GenBank/DDBJ whole genome shotgun (WGS) entry which is preliminary data.</text>
</comment>
<dbReference type="PANTHER" id="PTHR30289:SF1">
    <property type="entry name" value="PEBP (PHOSPHATIDYLETHANOLAMINE-BINDING PROTEIN) FAMILY PROTEIN"/>
    <property type="match status" value="1"/>
</dbReference>
<gene>
    <name evidence="1" type="ORF">FHL02_04805</name>
</gene>
<dbReference type="SUPFAM" id="SSF49777">
    <property type="entry name" value="PEBP-like"/>
    <property type="match status" value="1"/>
</dbReference>
<accession>A0A5P0ZH36</accession>
<dbReference type="CDD" id="cd00865">
    <property type="entry name" value="PEBP_bact_arch"/>
    <property type="match status" value="1"/>
</dbReference>
<dbReference type="PANTHER" id="PTHR30289">
    <property type="entry name" value="UNCHARACTERIZED PROTEIN YBCL-RELATED"/>
    <property type="match status" value="1"/>
</dbReference>
<dbReference type="Gene3D" id="3.90.280.10">
    <property type="entry name" value="PEBP-like"/>
    <property type="match status" value="1"/>
</dbReference>
<organism evidence="1 2">
    <name type="scientific">Companilactobacillus mishanensis</name>
    <dbReference type="NCBI Taxonomy" id="2486008"/>
    <lineage>
        <taxon>Bacteria</taxon>
        <taxon>Bacillati</taxon>
        <taxon>Bacillota</taxon>
        <taxon>Bacilli</taxon>
        <taxon>Lactobacillales</taxon>
        <taxon>Lactobacillaceae</taxon>
        <taxon>Companilactobacillus</taxon>
    </lineage>
</organism>
<dbReference type="Pfam" id="PF01161">
    <property type="entry name" value="PBP"/>
    <property type="match status" value="1"/>
</dbReference>
<dbReference type="OrthoDB" id="9797506at2"/>
<proteinExistence type="predicted"/>
<dbReference type="EMBL" id="VDFM01000004">
    <property type="protein sequence ID" value="MQS52339.1"/>
    <property type="molecule type" value="Genomic_DNA"/>
</dbReference>
<dbReference type="Proteomes" id="UP000380386">
    <property type="component" value="Unassembled WGS sequence"/>
</dbReference>
<dbReference type="InterPro" id="IPR005247">
    <property type="entry name" value="YbhB_YbcL/LppC-like"/>
</dbReference>
<evidence type="ECO:0000313" key="1">
    <source>
        <dbReference type="EMBL" id="MQS52339.1"/>
    </source>
</evidence>
<sequence>MKINVDLKDGLLPDKYGKFAPSEYIKNGKPLISFPVDFSDIPENAKSIAFTFTDPDSIPVCGFEWIHWTMANIPADMLSLPENFSHDASANFIQGKNSSASKLLDNVDPELQSGYNGPYPPDQTHDYVMHAYALDKKLDIKPGFWMNELLHDMDGHILDSATFVIPSRA</sequence>
<dbReference type="RefSeq" id="WP_153382772.1">
    <property type="nucleotide sequence ID" value="NZ_VDFM01000004.1"/>
</dbReference>
<name>A0A5P0ZH36_9LACO</name>
<protein>
    <submittedName>
        <fullName evidence="1">YbhB/YbcL family Raf kinase inhibitor-like protein</fullName>
    </submittedName>
</protein>
<dbReference type="InterPro" id="IPR008914">
    <property type="entry name" value="PEBP"/>
</dbReference>
<dbReference type="NCBIfam" id="TIGR00481">
    <property type="entry name" value="YbhB/YbcL family Raf kinase inhibitor-like protein"/>
    <property type="match status" value="1"/>
</dbReference>